<protein>
    <submittedName>
        <fullName evidence="2">Uncharacterized protein</fullName>
    </submittedName>
</protein>
<reference evidence="2" key="1">
    <citation type="journal article" date="2014" name="Int. J. Syst. Evol. Microbiol.">
        <title>Complete genome sequence of Corynebacterium casei LMG S-19264T (=DSM 44701T), isolated from a smear-ripened cheese.</title>
        <authorList>
            <consortium name="US DOE Joint Genome Institute (JGI-PGF)"/>
            <person name="Walter F."/>
            <person name="Albersmeier A."/>
            <person name="Kalinowski J."/>
            <person name="Ruckert C."/>
        </authorList>
    </citation>
    <scope>NUCLEOTIDE SEQUENCE</scope>
    <source>
        <strain evidence="2">JCM 4346</strain>
    </source>
</reference>
<dbReference type="RefSeq" id="WP_189944413.1">
    <property type="nucleotide sequence ID" value="NZ_BMSX01000056.1"/>
</dbReference>
<dbReference type="EMBL" id="BMSX01000056">
    <property type="protein sequence ID" value="GGR65071.1"/>
    <property type="molecule type" value="Genomic_DNA"/>
</dbReference>
<evidence type="ECO:0000256" key="1">
    <source>
        <dbReference type="SAM" id="Coils"/>
    </source>
</evidence>
<keyword evidence="1" id="KW-0175">Coiled coil</keyword>
<proteinExistence type="predicted"/>
<keyword evidence="3" id="KW-1185">Reference proteome</keyword>
<sequence>MASTAGAPASGASATPAAPVTTTIASAPAAPASTTTPAPSPTAAGSVVDQLLADNEPVTFTGVARAANVSHWLVYADGVREHIEAARRRQERGATNDARTGAREPAGWKVEKQLLQEDNRRLWQEVERLKDAVRRSLGQQLDQIGAADLGTRVDELTAENQRLQEERDKALAHVQTLTEQLSEVQDDLGSARLSLRQMIRTENQAPSPGGRQSP</sequence>
<dbReference type="Proteomes" id="UP000658320">
    <property type="component" value="Unassembled WGS sequence"/>
</dbReference>
<evidence type="ECO:0000313" key="3">
    <source>
        <dbReference type="Proteomes" id="UP000658320"/>
    </source>
</evidence>
<gene>
    <name evidence="2" type="ORF">GCM10010251_96920</name>
</gene>
<name>A0A918FPJ4_9ACTN</name>
<dbReference type="AlphaFoldDB" id="A0A918FPJ4"/>
<reference evidence="2" key="2">
    <citation type="submission" date="2020-09" db="EMBL/GenBank/DDBJ databases">
        <authorList>
            <person name="Sun Q."/>
            <person name="Ohkuma M."/>
        </authorList>
    </citation>
    <scope>NUCLEOTIDE SEQUENCE</scope>
    <source>
        <strain evidence="2">JCM 4346</strain>
    </source>
</reference>
<comment type="caution">
    <text evidence="2">The sequence shown here is derived from an EMBL/GenBank/DDBJ whole genome shotgun (WGS) entry which is preliminary data.</text>
</comment>
<evidence type="ECO:0000313" key="2">
    <source>
        <dbReference type="EMBL" id="GGR65071.1"/>
    </source>
</evidence>
<feature type="coiled-coil region" evidence="1">
    <location>
        <begin position="146"/>
        <end position="187"/>
    </location>
</feature>
<accession>A0A918FPJ4</accession>
<organism evidence="2 3">
    <name type="scientific">Streptomyces aurantiogriseus</name>
    <dbReference type="NCBI Taxonomy" id="66870"/>
    <lineage>
        <taxon>Bacteria</taxon>
        <taxon>Bacillati</taxon>
        <taxon>Actinomycetota</taxon>
        <taxon>Actinomycetes</taxon>
        <taxon>Kitasatosporales</taxon>
        <taxon>Streptomycetaceae</taxon>
        <taxon>Streptomyces</taxon>
    </lineage>
</organism>